<comment type="similarity">
    <text evidence="1">Belongs to the CbxX/CfxQ family.</text>
</comment>
<dbReference type="PANTHER" id="PTHR43392:SF2">
    <property type="entry name" value="AAA-TYPE ATPASE FAMILY PROTEIN _ ANKYRIN REPEAT FAMILY PROTEIN"/>
    <property type="match status" value="1"/>
</dbReference>
<evidence type="ECO:0000256" key="1">
    <source>
        <dbReference type="ARBA" id="ARBA00010378"/>
    </source>
</evidence>
<dbReference type="InterPro" id="IPR027417">
    <property type="entry name" value="P-loop_NTPase"/>
</dbReference>
<dbReference type="PRINTS" id="PR00819">
    <property type="entry name" value="CBXCFQXSUPER"/>
</dbReference>
<dbReference type="AlphaFoldDB" id="A0A5P8E610"/>
<dbReference type="Gene3D" id="3.40.50.300">
    <property type="entry name" value="P-loop containing nucleotide triphosphate hydrolases"/>
    <property type="match status" value="1"/>
</dbReference>
<dbReference type="Pfam" id="PF00004">
    <property type="entry name" value="AAA"/>
    <property type="match status" value="1"/>
</dbReference>
<evidence type="ECO:0000313" key="8">
    <source>
        <dbReference type="Proteomes" id="UP000249375"/>
    </source>
</evidence>
<dbReference type="OrthoDB" id="9806903at2"/>
<feature type="region of interest" description="Disordered" evidence="4">
    <location>
        <begin position="212"/>
        <end position="234"/>
    </location>
</feature>
<reference evidence="7 8" key="1">
    <citation type="submission" date="2018-11" db="EMBL/GenBank/DDBJ databases">
        <authorList>
            <person name="Na S.W."/>
            <person name="Baik M."/>
        </authorList>
    </citation>
    <scope>NUCLEOTIDE SEQUENCE [LARGE SCALE GENOMIC DNA]</scope>
    <source>
        <strain evidence="7 8">E39</strain>
    </source>
</reference>
<dbReference type="Proteomes" id="UP000249375">
    <property type="component" value="Chromosome"/>
</dbReference>
<dbReference type="InterPro" id="IPR000641">
    <property type="entry name" value="CbxX/CfxQ"/>
</dbReference>
<dbReference type="Gene3D" id="1.10.8.60">
    <property type="match status" value="1"/>
</dbReference>
<keyword evidence="2" id="KW-0547">Nucleotide-binding</keyword>
<evidence type="ECO:0000256" key="2">
    <source>
        <dbReference type="ARBA" id="ARBA00022741"/>
    </source>
</evidence>
<dbReference type="GO" id="GO:0005524">
    <property type="term" value="F:ATP binding"/>
    <property type="evidence" value="ECO:0007669"/>
    <property type="project" value="UniProtKB-KW"/>
</dbReference>
<keyword evidence="3" id="KW-0067">ATP-binding</keyword>
<evidence type="ECO:0000259" key="6">
    <source>
        <dbReference type="Pfam" id="PF17866"/>
    </source>
</evidence>
<dbReference type="FunFam" id="3.40.50.300:FF:000216">
    <property type="entry name" value="Type VII secretion ATPase EccA"/>
    <property type="match status" value="1"/>
</dbReference>
<dbReference type="InterPro" id="IPR041627">
    <property type="entry name" value="AAA_lid_6"/>
</dbReference>
<proteinExistence type="inferred from homology"/>
<evidence type="ECO:0000313" key="7">
    <source>
        <dbReference type="EMBL" id="QFQ12479.1"/>
    </source>
</evidence>
<evidence type="ECO:0000256" key="4">
    <source>
        <dbReference type="SAM" id="MobiDB-lite"/>
    </source>
</evidence>
<evidence type="ECO:0000259" key="5">
    <source>
        <dbReference type="Pfam" id="PF00004"/>
    </source>
</evidence>
<sequence>MKIMKANGLIEGIKKQTRNTVWKHLDALAADSAVYSTHLKGLSPFLTDYDAYMYCNDTSVVIVCLDYCGHGAKSIYDESKHLSAVILSDYQAPRLSVVWQVAMAVDLVKTVFEKSRPNLDVYGLLLTEANILNVYPLEEMWDVHHVRVIDDFRRLRGHKIKVNENDTLRCKSYVGVISNLSLDDATVDIATTSMSSVGEVVDDDIDDLFRTPDENNGLLSDSNSESDNCCDNDDEEENKDIKNVFDDFLFPEGTISQNPTMNVKVNILQPIDNPREELDNLVGCGDIKRRMDELVALTNYNKMMCKLFPNGKRHDVSLHSVFLGRPGTGKTTVCKIYGSLLHQAGALSKGHVVLCDRGTFIGTLWGDEERSVRQVLEVARGGVLMIDEAYLLNGKHEHDPGKLVLPLLMNILADETQRDIAVVLCGYKEPMMKMLDSNPGLQSRFPNMFEFQDFSVSELLEITRRRIRDYEYQFTTEAWEKFCGIISGAYSERDPDTWGNARFIANQLERIYIRHAERCMKQRPASQRELLMLTPEDIVPIHVARPRARIGF</sequence>
<organism evidence="7 8">
    <name type="scientific">Pseudoprevotella muciniphila</name>
    <dbReference type="NCBI Taxonomy" id="2133944"/>
    <lineage>
        <taxon>Bacteria</taxon>
        <taxon>Pseudomonadati</taxon>
        <taxon>Bacteroidota</taxon>
        <taxon>Bacteroidia</taxon>
        <taxon>Bacteroidales</taxon>
        <taxon>Prevotellaceae</taxon>
        <taxon>Pseudoprevotella</taxon>
    </lineage>
</organism>
<feature type="domain" description="CbbX AAA lid" evidence="6">
    <location>
        <begin position="477"/>
        <end position="538"/>
    </location>
</feature>
<dbReference type="Pfam" id="PF17866">
    <property type="entry name" value="AAA_lid_6"/>
    <property type="match status" value="1"/>
</dbReference>
<accession>A0A5P8E610</accession>
<evidence type="ECO:0000256" key="3">
    <source>
        <dbReference type="ARBA" id="ARBA00022840"/>
    </source>
</evidence>
<dbReference type="EMBL" id="CP033459">
    <property type="protein sequence ID" value="QFQ12479.1"/>
    <property type="molecule type" value="Genomic_DNA"/>
</dbReference>
<dbReference type="SUPFAM" id="SSF52540">
    <property type="entry name" value="P-loop containing nucleoside triphosphate hydrolases"/>
    <property type="match status" value="1"/>
</dbReference>
<feature type="domain" description="ATPase AAA-type core" evidence="5">
    <location>
        <begin position="321"/>
        <end position="451"/>
    </location>
</feature>
<keyword evidence="8" id="KW-1185">Reference proteome</keyword>
<feature type="compositionally biased region" description="Low complexity" evidence="4">
    <location>
        <begin position="214"/>
        <end position="227"/>
    </location>
</feature>
<dbReference type="InterPro" id="IPR050773">
    <property type="entry name" value="CbxX/CfxQ_RuBisCO_ESX"/>
</dbReference>
<dbReference type="GO" id="GO:0016887">
    <property type="term" value="F:ATP hydrolysis activity"/>
    <property type="evidence" value="ECO:0007669"/>
    <property type="project" value="InterPro"/>
</dbReference>
<dbReference type="InterPro" id="IPR003959">
    <property type="entry name" value="ATPase_AAA_core"/>
</dbReference>
<gene>
    <name evidence="7" type="ORF">C7Y71_005330</name>
</gene>
<dbReference type="PANTHER" id="PTHR43392">
    <property type="entry name" value="AAA-TYPE ATPASE FAMILY PROTEIN / ANKYRIN REPEAT FAMILY PROTEIN"/>
    <property type="match status" value="1"/>
</dbReference>
<dbReference type="RefSeq" id="WP_111897344.1">
    <property type="nucleotide sequence ID" value="NZ_CP033459.1"/>
</dbReference>
<protein>
    <submittedName>
        <fullName evidence="7">AAA family ATPase</fullName>
    </submittedName>
</protein>
<dbReference type="KEGG" id="alq:C7Y71_005330"/>
<name>A0A5P8E610_9BACT</name>